<reference evidence="1" key="1">
    <citation type="journal article" date="2024" name="Antonie Van Leeuwenhoek">
        <title>Isoptericola haloaureus sp. nov., a dimorphic actinobacterium isolated from mangrove sediments of southeast India, implicating biosaline agricultural significance through nitrogen fixation and salt tolerance genes.</title>
        <authorList>
            <person name="Prathaban M."/>
            <person name="Prathiviraj R."/>
            <person name="Ravichandran M."/>
            <person name="Natarajan S.D."/>
            <person name="Sobanaa M."/>
            <person name="Hari Krishna Kumar S."/>
            <person name="Chandrasekar V."/>
            <person name="Selvin J."/>
        </authorList>
    </citation>
    <scope>NUCLEOTIDE SEQUENCE</scope>
    <source>
        <strain evidence="1">MP1014</strain>
    </source>
</reference>
<comment type="caution">
    <text evidence="1">The sequence shown here is derived from an EMBL/GenBank/DDBJ whole genome shotgun (WGS) entry which is preliminary data.</text>
</comment>
<feature type="non-terminal residue" evidence="1">
    <location>
        <position position="62"/>
    </location>
</feature>
<proteinExistence type="predicted"/>
<dbReference type="Proteomes" id="UP001310387">
    <property type="component" value="Unassembled WGS sequence"/>
</dbReference>
<dbReference type="RefSeq" id="WP_332901342.1">
    <property type="nucleotide sequence ID" value="NZ_JBAGLP010000115.1"/>
</dbReference>
<evidence type="ECO:0000313" key="2">
    <source>
        <dbReference type="Proteomes" id="UP001310387"/>
    </source>
</evidence>
<name>A0ABU7Z574_9MICO</name>
<organism evidence="1 2">
    <name type="scientific">Isoptericola haloaureus</name>
    <dbReference type="NCBI Taxonomy" id="1542902"/>
    <lineage>
        <taxon>Bacteria</taxon>
        <taxon>Bacillati</taxon>
        <taxon>Actinomycetota</taxon>
        <taxon>Actinomycetes</taxon>
        <taxon>Micrococcales</taxon>
        <taxon>Promicromonosporaceae</taxon>
        <taxon>Isoptericola</taxon>
    </lineage>
</organism>
<keyword evidence="2" id="KW-1185">Reference proteome</keyword>
<sequence>MRRDLQRLPHGLEAVLGHARQAADAPAERDAARLEVADGRQALLEAVGVHEHHGTDRAPDQV</sequence>
<protein>
    <submittedName>
        <fullName evidence="1">Uncharacterized protein</fullName>
    </submittedName>
</protein>
<reference evidence="1" key="2">
    <citation type="submission" date="2024-02" db="EMBL/GenBank/DDBJ databases">
        <authorList>
            <person name="Prathaban M."/>
            <person name="Mythili R."/>
            <person name="Sharmila Devi N."/>
            <person name="Sobanaa M."/>
            <person name="Prathiviraj R."/>
            <person name="Selvin J."/>
        </authorList>
    </citation>
    <scope>NUCLEOTIDE SEQUENCE</scope>
    <source>
        <strain evidence="1">MP1014</strain>
    </source>
</reference>
<gene>
    <name evidence="1" type="ORF">V5O49_05440</name>
</gene>
<accession>A0ABU7Z574</accession>
<evidence type="ECO:0000313" key="1">
    <source>
        <dbReference type="EMBL" id="MEG3614564.1"/>
    </source>
</evidence>
<dbReference type="EMBL" id="JBAGLP010000115">
    <property type="protein sequence ID" value="MEG3614564.1"/>
    <property type="molecule type" value="Genomic_DNA"/>
</dbReference>